<dbReference type="STRING" id="7757.ENSPMAP00000001370"/>
<dbReference type="AlphaFoldDB" id="S4R839"/>
<dbReference type="InterPro" id="IPR038765">
    <property type="entry name" value="Papain-like_cys_pep_sf"/>
</dbReference>
<feature type="active site" evidence="5">
    <location>
        <position position="76"/>
    </location>
</feature>
<keyword evidence="2" id="KW-0645">Protease</keyword>
<sequence length="133" mass="14684">RMNGSYEALTGGSTSEGFEDFTGGVTETFTLSKAPQNLWKLLNQGVQRGSLMGCSIDITSAADTEAITTWKLVKGHAYSVTGVDQVYHKGGLVKLVRIRNPWGQVEWIGPWSDSSRQWNEVSDSDRDRLMVKS</sequence>
<dbReference type="PANTHER" id="PTHR10183:SF433">
    <property type="entry name" value="CALPAIN-A-RELATED"/>
    <property type="match status" value="1"/>
</dbReference>
<dbReference type="GO" id="GO:0004198">
    <property type="term" value="F:calcium-dependent cysteine-type endopeptidase activity"/>
    <property type="evidence" value="ECO:0007669"/>
    <property type="project" value="InterPro"/>
</dbReference>
<accession>S4R839</accession>
<dbReference type="GO" id="GO:0005737">
    <property type="term" value="C:cytoplasm"/>
    <property type="evidence" value="ECO:0007669"/>
    <property type="project" value="TreeGrafter"/>
</dbReference>
<evidence type="ECO:0000256" key="2">
    <source>
        <dbReference type="ARBA" id="ARBA00022670"/>
    </source>
</evidence>
<evidence type="ECO:0000313" key="8">
    <source>
        <dbReference type="Ensembl" id="ENSPMAP00000001370.1"/>
    </source>
</evidence>
<proteinExistence type="inferred from homology"/>
<evidence type="ECO:0000256" key="5">
    <source>
        <dbReference type="PIRSR" id="PIRSR622684-1"/>
    </source>
</evidence>
<dbReference type="Pfam" id="PF00648">
    <property type="entry name" value="Peptidase_C2"/>
    <property type="match status" value="1"/>
</dbReference>
<reference evidence="8" key="1">
    <citation type="submission" date="2025-08" db="UniProtKB">
        <authorList>
            <consortium name="Ensembl"/>
        </authorList>
    </citation>
    <scope>IDENTIFICATION</scope>
</reference>
<protein>
    <recommendedName>
        <fullName evidence="7">Calpain catalytic domain-containing protein</fullName>
    </recommendedName>
</protein>
<dbReference type="PANTHER" id="PTHR10183">
    <property type="entry name" value="CALPAIN"/>
    <property type="match status" value="1"/>
</dbReference>
<organism evidence="8">
    <name type="scientific">Petromyzon marinus</name>
    <name type="common">Sea lamprey</name>
    <dbReference type="NCBI Taxonomy" id="7757"/>
    <lineage>
        <taxon>Eukaryota</taxon>
        <taxon>Metazoa</taxon>
        <taxon>Chordata</taxon>
        <taxon>Craniata</taxon>
        <taxon>Vertebrata</taxon>
        <taxon>Cyclostomata</taxon>
        <taxon>Hyperoartia</taxon>
        <taxon>Petromyzontiformes</taxon>
        <taxon>Petromyzontidae</taxon>
        <taxon>Petromyzon</taxon>
    </lineage>
</organism>
<feature type="active site" evidence="5">
    <location>
        <position position="100"/>
    </location>
</feature>
<dbReference type="InterPro" id="IPR001300">
    <property type="entry name" value="Peptidase_C2_calpain_cat"/>
</dbReference>
<dbReference type="GeneTree" id="ENSGT00940000154784"/>
<dbReference type="HOGENOM" id="CLU_1911507_0_0_1"/>
<name>S4R839_PETMA</name>
<evidence type="ECO:0000256" key="3">
    <source>
        <dbReference type="ARBA" id="ARBA00022801"/>
    </source>
</evidence>
<dbReference type="PROSITE" id="PS50203">
    <property type="entry name" value="CALPAIN_CAT"/>
    <property type="match status" value="1"/>
</dbReference>
<evidence type="ECO:0000256" key="1">
    <source>
        <dbReference type="ARBA" id="ARBA00007623"/>
    </source>
</evidence>
<dbReference type="InterPro" id="IPR022684">
    <property type="entry name" value="Calpain_cysteine_protease"/>
</dbReference>
<dbReference type="Ensembl" id="ENSPMAT00000001376.1">
    <property type="protein sequence ID" value="ENSPMAP00000001370.1"/>
    <property type="gene ID" value="ENSPMAG00000001239.1"/>
</dbReference>
<keyword evidence="4" id="KW-0788">Thiol protease</keyword>
<evidence type="ECO:0000256" key="6">
    <source>
        <dbReference type="PROSITE-ProRule" id="PRU00239"/>
    </source>
</evidence>
<evidence type="ECO:0000259" key="7">
    <source>
        <dbReference type="PROSITE" id="PS50203"/>
    </source>
</evidence>
<dbReference type="GO" id="GO:0006508">
    <property type="term" value="P:proteolysis"/>
    <property type="evidence" value="ECO:0007669"/>
    <property type="project" value="UniProtKB-KW"/>
</dbReference>
<feature type="domain" description="Calpain catalytic" evidence="7">
    <location>
        <begin position="1"/>
        <end position="133"/>
    </location>
</feature>
<comment type="similarity">
    <text evidence="1">Belongs to the peptidase C2 family.</text>
</comment>
<dbReference type="SMART" id="SM00230">
    <property type="entry name" value="CysPc"/>
    <property type="match status" value="1"/>
</dbReference>
<dbReference type="FunFam" id="3.90.70.10:FF:000001">
    <property type="entry name" value="Calpain-1 catalytic subunit"/>
    <property type="match status" value="1"/>
</dbReference>
<reference evidence="8" key="2">
    <citation type="submission" date="2025-09" db="UniProtKB">
        <authorList>
            <consortium name="Ensembl"/>
        </authorList>
    </citation>
    <scope>IDENTIFICATION</scope>
</reference>
<keyword evidence="3" id="KW-0378">Hydrolase</keyword>
<dbReference type="SUPFAM" id="SSF54001">
    <property type="entry name" value="Cysteine proteinases"/>
    <property type="match status" value="1"/>
</dbReference>
<evidence type="ECO:0000256" key="4">
    <source>
        <dbReference type="ARBA" id="ARBA00022807"/>
    </source>
</evidence>
<comment type="caution">
    <text evidence="6">Lacks conserved residue(s) required for the propagation of feature annotation.</text>
</comment>
<dbReference type="Gene3D" id="3.90.70.10">
    <property type="entry name" value="Cysteine proteinases"/>
    <property type="match status" value="1"/>
</dbReference>
<dbReference type="OMA" id="CMILHAY"/>